<accession>A0A372MFZ4</accession>
<keyword evidence="1 7" id="KW-0963">Cytoplasm</keyword>
<dbReference type="GO" id="GO:0005829">
    <property type="term" value="C:cytosol"/>
    <property type="evidence" value="ECO:0007669"/>
    <property type="project" value="TreeGrafter"/>
</dbReference>
<dbReference type="GO" id="GO:0070981">
    <property type="term" value="P:L-asparagine biosynthetic process"/>
    <property type="evidence" value="ECO:0007669"/>
    <property type="project" value="UniProtKB-UniRule"/>
</dbReference>
<comment type="similarity">
    <text evidence="7">Belongs to the class-II aminoacyl-tRNA synthetase family. AsnA subfamily.</text>
</comment>
<dbReference type="InterPro" id="IPR045864">
    <property type="entry name" value="aa-tRNA-synth_II/BPL/LPL"/>
</dbReference>
<reference evidence="10 11" key="2">
    <citation type="submission" date="2018-09" db="EMBL/GenBank/DDBJ databases">
        <title>Genome of Sphaerochaeta halotolerans strain 4-11.</title>
        <authorList>
            <person name="Nazina T.N."/>
            <person name="Sokolova D.S."/>
        </authorList>
    </citation>
    <scope>NUCLEOTIDE SEQUENCE [LARGE SCALE GENOMIC DNA]</scope>
    <source>
        <strain evidence="10 11">4-11</strain>
    </source>
</reference>
<dbReference type="SUPFAM" id="SSF55681">
    <property type="entry name" value="Class II aaRS and biotin synthetases"/>
    <property type="match status" value="1"/>
</dbReference>
<gene>
    <name evidence="7" type="primary">asnA</name>
    <name evidence="10" type="ORF">DYP60_10915</name>
</gene>
<dbReference type="EC" id="6.3.1.1" evidence="7 8"/>
<dbReference type="NCBIfam" id="TIGR00669">
    <property type="entry name" value="asnA"/>
    <property type="match status" value="1"/>
</dbReference>
<evidence type="ECO:0000256" key="8">
    <source>
        <dbReference type="NCBIfam" id="TIGR00669"/>
    </source>
</evidence>
<sequence length="344" mass="39182">MSKFFPEGYVPAMEQKQTEKAIKYIKDTFERELSGGLKLSRVTSPIFVPRGSGINDDLNGIERPVRFQIGNLNNREMEIVQSLAKWKRMALADLGFKRGTGLYTDMNAIRPDDDLDAIHSIYVDQWDWELVMDKQERSLDYLKRVVRKIYSSMKRTEFLVSEMFPGCTPTLPDQITFIHSEDAQKEYPELSPAQREKELAKKYGAIFLIGIGSPLADGISQGGRAPDYDDWSTKTDDEHTGLNGDIIVWDTVRGESLELSSMGIRVDEESLLRQLKIKEAEDRKSLYWHTRLLNGELPQTIGGGIGQSRLCMFLLKKAHIGEVQASVWPEEVLQEANSMHVFLM</sequence>
<dbReference type="HAMAP" id="MF_00555">
    <property type="entry name" value="AsnA"/>
    <property type="match status" value="1"/>
</dbReference>
<feature type="domain" description="Aminoacyl-transfer RNA synthetases class-II family profile" evidence="9">
    <location>
        <begin position="23"/>
        <end position="329"/>
    </location>
</feature>
<evidence type="ECO:0000313" key="11">
    <source>
        <dbReference type="Proteomes" id="UP000264002"/>
    </source>
</evidence>
<keyword evidence="2 7" id="KW-0436">Ligase</keyword>
<dbReference type="InterPro" id="IPR006195">
    <property type="entry name" value="aa-tRNA-synth_II"/>
</dbReference>
<evidence type="ECO:0000256" key="7">
    <source>
        <dbReference type="HAMAP-Rule" id="MF_00555"/>
    </source>
</evidence>
<dbReference type="Proteomes" id="UP000264002">
    <property type="component" value="Unassembled WGS sequence"/>
</dbReference>
<dbReference type="PANTHER" id="PTHR30073:SF5">
    <property type="entry name" value="ASPARTATE--AMMONIA LIGASE"/>
    <property type="match status" value="1"/>
</dbReference>
<dbReference type="PIRSF" id="PIRSF001555">
    <property type="entry name" value="Asp_ammon_ligase"/>
    <property type="match status" value="1"/>
</dbReference>
<dbReference type="AlphaFoldDB" id="A0A372MFZ4"/>
<name>A0A372MFZ4_9SPIR</name>
<evidence type="ECO:0000256" key="1">
    <source>
        <dbReference type="ARBA" id="ARBA00022490"/>
    </source>
</evidence>
<dbReference type="PANTHER" id="PTHR30073">
    <property type="entry name" value="ASPARTATE--AMMONIA LIGASE"/>
    <property type="match status" value="1"/>
</dbReference>
<comment type="caution">
    <text evidence="10">The sequence shown here is derived from an EMBL/GenBank/DDBJ whole genome shotgun (WGS) entry which is preliminary data.</text>
</comment>
<evidence type="ECO:0000256" key="3">
    <source>
        <dbReference type="ARBA" id="ARBA00022605"/>
    </source>
</evidence>
<keyword evidence="5 7" id="KW-0067">ATP-binding</keyword>
<dbReference type="UniPathway" id="UPA00134">
    <property type="reaction ID" value="UER00194"/>
</dbReference>
<evidence type="ECO:0000313" key="10">
    <source>
        <dbReference type="EMBL" id="RFU94110.1"/>
    </source>
</evidence>
<proteinExistence type="inferred from homology"/>
<keyword evidence="11" id="KW-1185">Reference proteome</keyword>
<dbReference type="Gene3D" id="3.30.930.10">
    <property type="entry name" value="Bira Bifunctional Protein, Domain 2"/>
    <property type="match status" value="1"/>
</dbReference>
<organism evidence="10 11">
    <name type="scientific">Sphaerochaeta halotolerans</name>
    <dbReference type="NCBI Taxonomy" id="2293840"/>
    <lineage>
        <taxon>Bacteria</taxon>
        <taxon>Pseudomonadati</taxon>
        <taxon>Spirochaetota</taxon>
        <taxon>Spirochaetia</taxon>
        <taxon>Spirochaetales</taxon>
        <taxon>Sphaerochaetaceae</taxon>
        <taxon>Sphaerochaeta</taxon>
    </lineage>
</organism>
<evidence type="ECO:0000256" key="6">
    <source>
        <dbReference type="ARBA" id="ARBA00022888"/>
    </source>
</evidence>
<comment type="catalytic activity">
    <reaction evidence="7">
        <text>L-aspartate + NH4(+) + ATP = L-asparagine + AMP + diphosphate + H(+)</text>
        <dbReference type="Rhea" id="RHEA:11372"/>
        <dbReference type="ChEBI" id="CHEBI:15378"/>
        <dbReference type="ChEBI" id="CHEBI:28938"/>
        <dbReference type="ChEBI" id="CHEBI:29991"/>
        <dbReference type="ChEBI" id="CHEBI:30616"/>
        <dbReference type="ChEBI" id="CHEBI:33019"/>
        <dbReference type="ChEBI" id="CHEBI:58048"/>
        <dbReference type="ChEBI" id="CHEBI:456215"/>
        <dbReference type="EC" id="6.3.1.1"/>
    </reaction>
</comment>
<evidence type="ECO:0000256" key="4">
    <source>
        <dbReference type="ARBA" id="ARBA00022741"/>
    </source>
</evidence>
<dbReference type="GO" id="GO:0004071">
    <property type="term" value="F:aspartate-ammonia ligase activity"/>
    <property type="evidence" value="ECO:0007669"/>
    <property type="project" value="UniProtKB-UniRule"/>
</dbReference>
<keyword evidence="4 7" id="KW-0547">Nucleotide-binding</keyword>
<protein>
    <recommendedName>
        <fullName evidence="7 8">Aspartate--ammonia ligase</fullName>
        <ecNumber evidence="7 8">6.3.1.1</ecNumber>
    </recommendedName>
    <alternativeName>
        <fullName evidence="7">Asparagine synthetase A</fullName>
    </alternativeName>
</protein>
<comment type="pathway">
    <text evidence="7">Amino-acid biosynthesis; L-asparagine biosynthesis; L-asparagine from L-aspartate (ammonia route): step 1/1.</text>
</comment>
<dbReference type="PROSITE" id="PS50862">
    <property type="entry name" value="AA_TRNA_LIGASE_II"/>
    <property type="match status" value="1"/>
</dbReference>
<dbReference type="InterPro" id="IPR004618">
    <property type="entry name" value="AsnA"/>
</dbReference>
<comment type="subcellular location">
    <subcellularLocation>
        <location evidence="7">Cytoplasm</location>
    </subcellularLocation>
</comment>
<dbReference type="RefSeq" id="WP_117331047.1">
    <property type="nucleotide sequence ID" value="NZ_QUWK01000012.1"/>
</dbReference>
<keyword evidence="6 7" id="KW-0061">Asparagine biosynthesis</keyword>
<evidence type="ECO:0000259" key="9">
    <source>
        <dbReference type="PROSITE" id="PS50862"/>
    </source>
</evidence>
<dbReference type="Pfam" id="PF03590">
    <property type="entry name" value="AsnA"/>
    <property type="match status" value="1"/>
</dbReference>
<evidence type="ECO:0000256" key="2">
    <source>
        <dbReference type="ARBA" id="ARBA00022598"/>
    </source>
</evidence>
<dbReference type="EMBL" id="QUWK01000012">
    <property type="protein sequence ID" value="RFU94110.1"/>
    <property type="molecule type" value="Genomic_DNA"/>
</dbReference>
<dbReference type="GO" id="GO:0005524">
    <property type="term" value="F:ATP binding"/>
    <property type="evidence" value="ECO:0007669"/>
    <property type="project" value="UniProtKB-UniRule"/>
</dbReference>
<evidence type="ECO:0000256" key="5">
    <source>
        <dbReference type="ARBA" id="ARBA00022840"/>
    </source>
</evidence>
<keyword evidence="3 7" id="KW-0028">Amino-acid biosynthesis</keyword>
<reference evidence="11" key="1">
    <citation type="submission" date="2018-08" db="EMBL/GenBank/DDBJ databases">
        <authorList>
            <person name="Grouzdev D.S."/>
            <person name="Krutkina M.S."/>
        </authorList>
    </citation>
    <scope>NUCLEOTIDE SEQUENCE [LARGE SCALE GENOMIC DNA]</scope>
    <source>
        <strain evidence="11">4-11</strain>
    </source>
</reference>